<evidence type="ECO:0000259" key="2">
    <source>
        <dbReference type="PROSITE" id="PS51322"/>
    </source>
</evidence>
<dbReference type="PROSITE" id="PS51322">
    <property type="entry name" value="UEV"/>
    <property type="match status" value="1"/>
</dbReference>
<dbReference type="InterPro" id="IPR008883">
    <property type="entry name" value="UEV_N"/>
</dbReference>
<gene>
    <name evidence="4" type="ORF">HTEP1355_LOCUS13744</name>
</gene>
<dbReference type="GO" id="GO:0008333">
    <property type="term" value="P:endosome to lysosome transport"/>
    <property type="evidence" value="ECO:0007669"/>
    <property type="project" value="TreeGrafter"/>
</dbReference>
<dbReference type="PANTHER" id="PTHR23306:SF3">
    <property type="entry name" value="TUMOR SUPPRESSOR PROTEIN 101"/>
    <property type="match status" value="1"/>
</dbReference>
<dbReference type="GO" id="GO:0043130">
    <property type="term" value="F:ubiquitin binding"/>
    <property type="evidence" value="ECO:0007669"/>
    <property type="project" value="TreeGrafter"/>
</dbReference>
<dbReference type="SUPFAM" id="SSF54495">
    <property type="entry name" value="UBC-like"/>
    <property type="match status" value="1"/>
</dbReference>
<dbReference type="GO" id="GO:0000813">
    <property type="term" value="C:ESCRT I complex"/>
    <property type="evidence" value="ECO:0007669"/>
    <property type="project" value="TreeGrafter"/>
</dbReference>
<name>A0A7S0YW55_9CRYP</name>
<dbReference type="Gene3D" id="3.30.40.10">
    <property type="entry name" value="Zinc/RING finger domain, C3HC4 (zinc finger)"/>
    <property type="match status" value="1"/>
</dbReference>
<dbReference type="Pfam" id="PF05743">
    <property type="entry name" value="UEV"/>
    <property type="match status" value="1"/>
</dbReference>
<dbReference type="GO" id="GO:0016567">
    <property type="term" value="P:protein ubiquitination"/>
    <property type="evidence" value="ECO:0007669"/>
    <property type="project" value="InterPro"/>
</dbReference>
<organism evidence="4">
    <name type="scientific">Hemiselmis tepida</name>
    <dbReference type="NCBI Taxonomy" id="464990"/>
    <lineage>
        <taxon>Eukaryota</taxon>
        <taxon>Cryptophyceae</taxon>
        <taxon>Cryptomonadales</taxon>
        <taxon>Hemiselmidaceae</taxon>
        <taxon>Hemiselmis</taxon>
    </lineage>
</organism>
<dbReference type="GO" id="GO:0015031">
    <property type="term" value="P:protein transport"/>
    <property type="evidence" value="ECO:0007669"/>
    <property type="project" value="InterPro"/>
</dbReference>
<dbReference type="SUPFAM" id="SSF57850">
    <property type="entry name" value="RING/U-box"/>
    <property type="match status" value="1"/>
</dbReference>
<dbReference type="PROSITE" id="PS51698">
    <property type="entry name" value="U_BOX"/>
    <property type="match status" value="1"/>
</dbReference>
<dbReference type="Pfam" id="PF04564">
    <property type="entry name" value="U-box"/>
    <property type="match status" value="1"/>
</dbReference>
<dbReference type="AlphaFoldDB" id="A0A7S0YW55"/>
<dbReference type="Gene3D" id="3.10.110.10">
    <property type="entry name" value="Ubiquitin Conjugating Enzyme"/>
    <property type="match status" value="1"/>
</dbReference>
<feature type="domain" description="U-box" evidence="3">
    <location>
        <begin position="238"/>
        <end position="311"/>
    </location>
</feature>
<feature type="compositionally biased region" description="Low complexity" evidence="1">
    <location>
        <begin position="161"/>
        <end position="171"/>
    </location>
</feature>
<evidence type="ECO:0000259" key="3">
    <source>
        <dbReference type="PROSITE" id="PS51698"/>
    </source>
</evidence>
<dbReference type="CDD" id="cd11685">
    <property type="entry name" value="UEV_TSG101-like"/>
    <property type="match status" value="1"/>
</dbReference>
<dbReference type="InterPro" id="IPR013083">
    <property type="entry name" value="Znf_RING/FYVE/PHD"/>
</dbReference>
<protein>
    <recommendedName>
        <fullName evidence="5">U-box domain-containing protein</fullName>
    </recommendedName>
</protein>
<dbReference type="InterPro" id="IPR003613">
    <property type="entry name" value="Ubox_domain"/>
</dbReference>
<reference evidence="4" key="1">
    <citation type="submission" date="2021-01" db="EMBL/GenBank/DDBJ databases">
        <authorList>
            <person name="Corre E."/>
            <person name="Pelletier E."/>
            <person name="Niang G."/>
            <person name="Scheremetjew M."/>
            <person name="Finn R."/>
            <person name="Kale V."/>
            <person name="Holt S."/>
            <person name="Cochrane G."/>
            <person name="Meng A."/>
            <person name="Brown T."/>
            <person name="Cohen L."/>
        </authorList>
    </citation>
    <scope>NUCLEOTIDE SEQUENCE</scope>
    <source>
        <strain evidence="4">CCMP443</strain>
    </source>
</reference>
<sequence>MSATPSKAEIKQALKDNMRELKSLGSRTQDASRQISDATDALCQFPYLRPSVGVLPGTSSHLLKLEGTVQMMYQGHGYFVPLAVYLRDEHPASPPICVVTPTPEMTIKPNHRHVDVAGIVYLPYLHEWTKKSNLIEAIKAISAVFTSDPFIYKKPSQPAQSSSHSSSNSVSRTQPPYASANGASPVVHPTKPPPPYGSTGGVTRTPDRPVPTVDKAMSKQLSTSMMSKAREMEELDSVLENSFRCPISMEIMVDPVFAADGHTYERAEMERWLISKSTSPLTNEVLPHKMLVPNHNLRSQIREYVEKHPNAR</sequence>
<proteinExistence type="predicted"/>
<dbReference type="InterPro" id="IPR016135">
    <property type="entry name" value="UBQ-conjugating_enzyme/RWD"/>
</dbReference>
<dbReference type="EMBL" id="HBFN01023693">
    <property type="protein sequence ID" value="CAD8800089.1"/>
    <property type="molecule type" value="Transcribed_RNA"/>
</dbReference>
<dbReference type="InterPro" id="IPR052070">
    <property type="entry name" value="ESCRT-I_UEV_domain"/>
</dbReference>
<feature type="region of interest" description="Disordered" evidence="1">
    <location>
        <begin position="155"/>
        <end position="213"/>
    </location>
</feature>
<accession>A0A7S0YW55</accession>
<dbReference type="PANTHER" id="PTHR23306">
    <property type="entry name" value="TUMOR SUSCEPTIBILITY GENE 101 PROTEIN-RELATED"/>
    <property type="match status" value="1"/>
</dbReference>
<dbReference type="GO" id="GO:0004842">
    <property type="term" value="F:ubiquitin-protein transferase activity"/>
    <property type="evidence" value="ECO:0007669"/>
    <property type="project" value="InterPro"/>
</dbReference>
<dbReference type="CDD" id="cd16655">
    <property type="entry name" value="RING-Ubox_WDSUB1-like"/>
    <property type="match status" value="1"/>
</dbReference>
<feature type="domain" description="UEV" evidence="2">
    <location>
        <begin position="15"/>
        <end position="155"/>
    </location>
</feature>
<dbReference type="SMART" id="SM00504">
    <property type="entry name" value="Ubox"/>
    <property type="match status" value="1"/>
</dbReference>
<evidence type="ECO:0000256" key="1">
    <source>
        <dbReference type="SAM" id="MobiDB-lite"/>
    </source>
</evidence>
<evidence type="ECO:0008006" key="5">
    <source>
        <dbReference type="Google" id="ProtNLM"/>
    </source>
</evidence>
<evidence type="ECO:0000313" key="4">
    <source>
        <dbReference type="EMBL" id="CAD8800089.1"/>
    </source>
</evidence>